<feature type="non-terminal residue" evidence="2">
    <location>
        <position position="75"/>
    </location>
</feature>
<comment type="caution">
    <text evidence="2">The sequence shown here is derived from an EMBL/GenBank/DDBJ whole genome shotgun (WGS) entry which is preliminary data.</text>
</comment>
<name>A0A699XJR4_TANCI</name>
<proteinExistence type="predicted"/>
<reference evidence="2" key="1">
    <citation type="journal article" date="2019" name="Sci. Rep.">
        <title>Draft genome of Tanacetum cinerariifolium, the natural source of mosquito coil.</title>
        <authorList>
            <person name="Yamashiro T."/>
            <person name="Shiraishi A."/>
            <person name="Satake H."/>
            <person name="Nakayama K."/>
        </authorList>
    </citation>
    <scope>NUCLEOTIDE SEQUENCE</scope>
</reference>
<organism evidence="2">
    <name type="scientific">Tanacetum cinerariifolium</name>
    <name type="common">Dalmatian daisy</name>
    <name type="synonym">Chrysanthemum cinerariifolium</name>
    <dbReference type="NCBI Taxonomy" id="118510"/>
    <lineage>
        <taxon>Eukaryota</taxon>
        <taxon>Viridiplantae</taxon>
        <taxon>Streptophyta</taxon>
        <taxon>Embryophyta</taxon>
        <taxon>Tracheophyta</taxon>
        <taxon>Spermatophyta</taxon>
        <taxon>Magnoliopsida</taxon>
        <taxon>eudicotyledons</taxon>
        <taxon>Gunneridae</taxon>
        <taxon>Pentapetalae</taxon>
        <taxon>asterids</taxon>
        <taxon>campanulids</taxon>
        <taxon>Asterales</taxon>
        <taxon>Asteraceae</taxon>
        <taxon>Asteroideae</taxon>
        <taxon>Anthemideae</taxon>
        <taxon>Anthemidinae</taxon>
        <taxon>Tanacetum</taxon>
    </lineage>
</organism>
<feature type="non-terminal residue" evidence="2">
    <location>
        <position position="1"/>
    </location>
</feature>
<sequence length="75" mass="8342">PPARVPVSTDELDISTLFDFDLPHVSPSIPGQIRAAPVDTQVEDEEESNPPWTPMHVDPRSSDYRQPSWPHPLGS</sequence>
<feature type="region of interest" description="Disordered" evidence="1">
    <location>
        <begin position="25"/>
        <end position="75"/>
    </location>
</feature>
<evidence type="ECO:0000256" key="1">
    <source>
        <dbReference type="SAM" id="MobiDB-lite"/>
    </source>
</evidence>
<evidence type="ECO:0000313" key="2">
    <source>
        <dbReference type="EMBL" id="GFD59897.1"/>
    </source>
</evidence>
<dbReference type="AlphaFoldDB" id="A0A699XJR4"/>
<protein>
    <submittedName>
        <fullName evidence="2">Uncharacterized protein</fullName>
    </submittedName>
</protein>
<gene>
    <name evidence="2" type="ORF">Tci_931866</name>
</gene>
<accession>A0A699XJR4</accession>
<dbReference type="EMBL" id="BKCJ011870823">
    <property type="protein sequence ID" value="GFD59897.1"/>
    <property type="molecule type" value="Genomic_DNA"/>
</dbReference>